<keyword evidence="2 4" id="KW-0808">Transferase</keyword>
<dbReference type="PANTHER" id="PTHR31121:SF6">
    <property type="entry name" value="ALPHA-1,2 MANNOSYLTRANSFERASE KTR1"/>
    <property type="match status" value="1"/>
</dbReference>
<evidence type="ECO:0000313" key="5">
    <source>
        <dbReference type="Proteomes" id="UP000636479"/>
    </source>
</evidence>
<protein>
    <submittedName>
        <fullName evidence="4">Glycosyltransferase family 15 protein</fullName>
    </submittedName>
</protein>
<dbReference type="Pfam" id="PF01793">
    <property type="entry name" value="Glyco_transf_15"/>
    <property type="match status" value="1"/>
</dbReference>
<evidence type="ECO:0000256" key="2">
    <source>
        <dbReference type="ARBA" id="ARBA00022679"/>
    </source>
</evidence>
<dbReference type="RefSeq" id="XP_037220898.1">
    <property type="nucleotide sequence ID" value="XM_037362977.1"/>
</dbReference>
<dbReference type="InterPro" id="IPR029044">
    <property type="entry name" value="Nucleotide-diphossugar_trans"/>
</dbReference>
<dbReference type="GeneID" id="59345493"/>
<accession>A0A8H6SSL1</accession>
<keyword evidence="5" id="KW-1185">Reference proteome</keyword>
<comment type="caution">
    <text evidence="4">The sequence shown here is derived from an EMBL/GenBank/DDBJ whole genome shotgun (WGS) entry which is preliminary data.</text>
</comment>
<evidence type="ECO:0000256" key="3">
    <source>
        <dbReference type="SAM" id="MobiDB-lite"/>
    </source>
</evidence>
<dbReference type="GO" id="GO:0005794">
    <property type="term" value="C:Golgi apparatus"/>
    <property type="evidence" value="ECO:0007669"/>
    <property type="project" value="TreeGrafter"/>
</dbReference>
<feature type="region of interest" description="Disordered" evidence="3">
    <location>
        <begin position="411"/>
        <end position="430"/>
    </location>
</feature>
<dbReference type="GO" id="GO:0016020">
    <property type="term" value="C:membrane"/>
    <property type="evidence" value="ECO:0007669"/>
    <property type="project" value="InterPro"/>
</dbReference>
<gene>
    <name evidence="4" type="ORF">MIND_00623100</name>
</gene>
<feature type="compositionally biased region" description="Low complexity" evidence="3">
    <location>
        <begin position="380"/>
        <end position="390"/>
    </location>
</feature>
<proteinExistence type="inferred from homology"/>
<evidence type="ECO:0000313" key="4">
    <source>
        <dbReference type="EMBL" id="KAF7303926.1"/>
    </source>
</evidence>
<dbReference type="GO" id="GO:0000026">
    <property type="term" value="F:alpha-1,2-mannosyltransferase activity"/>
    <property type="evidence" value="ECO:0007669"/>
    <property type="project" value="TreeGrafter"/>
</dbReference>
<dbReference type="SUPFAM" id="SSF53448">
    <property type="entry name" value="Nucleotide-diphospho-sugar transferases"/>
    <property type="match status" value="1"/>
</dbReference>
<dbReference type="OrthoDB" id="439943at2759"/>
<feature type="compositionally biased region" description="Polar residues" evidence="3">
    <location>
        <begin position="304"/>
        <end position="324"/>
    </location>
</feature>
<dbReference type="InterPro" id="IPR002685">
    <property type="entry name" value="Glyco_trans_15"/>
</dbReference>
<reference evidence="4" key="1">
    <citation type="submission" date="2020-05" db="EMBL/GenBank/DDBJ databases">
        <title>Mycena genomes resolve the evolution of fungal bioluminescence.</title>
        <authorList>
            <person name="Tsai I.J."/>
        </authorList>
    </citation>
    <scope>NUCLEOTIDE SEQUENCE</scope>
    <source>
        <strain evidence="4">171206Taipei</strain>
    </source>
</reference>
<comment type="similarity">
    <text evidence="1">Belongs to the glycosyltransferase 15 family.</text>
</comment>
<dbReference type="EMBL" id="JACAZF010000005">
    <property type="protein sequence ID" value="KAF7303926.1"/>
    <property type="molecule type" value="Genomic_DNA"/>
</dbReference>
<dbReference type="GO" id="GO:0006487">
    <property type="term" value="P:protein N-linked glycosylation"/>
    <property type="evidence" value="ECO:0007669"/>
    <property type="project" value="TreeGrafter"/>
</dbReference>
<dbReference type="Gene3D" id="3.90.550.10">
    <property type="entry name" value="Spore Coat Polysaccharide Biosynthesis Protein SpsA, Chain A"/>
    <property type="match status" value="1"/>
</dbReference>
<dbReference type="AlphaFoldDB" id="A0A8H6SSL1"/>
<name>A0A8H6SSL1_9AGAR</name>
<dbReference type="GO" id="GO:0000032">
    <property type="term" value="P:cell wall mannoprotein biosynthetic process"/>
    <property type="evidence" value="ECO:0007669"/>
    <property type="project" value="TreeGrafter"/>
</dbReference>
<organism evidence="4 5">
    <name type="scientific">Mycena indigotica</name>
    <dbReference type="NCBI Taxonomy" id="2126181"/>
    <lineage>
        <taxon>Eukaryota</taxon>
        <taxon>Fungi</taxon>
        <taxon>Dikarya</taxon>
        <taxon>Basidiomycota</taxon>
        <taxon>Agaricomycotina</taxon>
        <taxon>Agaricomycetes</taxon>
        <taxon>Agaricomycetidae</taxon>
        <taxon>Agaricales</taxon>
        <taxon>Marasmiineae</taxon>
        <taxon>Mycenaceae</taxon>
        <taxon>Mycena</taxon>
    </lineage>
</organism>
<sequence>MNLFCLCLIHRVVVSSTGIRFILILTCRLTKYIIRLNASYTKNIHCSVQQNRAPSHDHPPTHCPLSTPNPYTSTHFGMDPNNPHLYNLENQQEYRSSYPDDSYIPQGFPIPSDMTWGNPPLPVGDRQPDNITFAYHEDQDWLLHGYSMPENEPGGWDPLDYANYPDLVLTRSSTADGDSDSAGPITSTYSFQLVPLSPAEINALAHARQLASSRVYETDYGGQYYEPGLQEREQHQPLMVFPVPLQPTVVPSQPHYSAEQSSCVETFAVRPTSKMSLGEQERQTRLPLPPATESTKENGPKAIQRQSAPTPAIKSQSIAENPTLSRDGHAKAQHSAPASRQPAIASASGDAVVIQSGTGSRAKRRRTKAPHQAVSKEKSSSLPSSSLAVPGPSTVPSTPFTFRYDQSPIPDSSFSVAGPSNSRALDQPSSIVQAKKRKFEEEEPSSQESRTIASGNLLVLTPEMQSHIATVQKVNRTKEAVTCLWPCNQPAESQHHKRAIKPTIVEMPRRRTACWSLPFILFALSLYYHLQALERQSNPVKIWTEPPYKTPIPEKYYHTANTTRRANAVIVMLARNSDIDGAESSIVQFETTFNRKFGYPYVFLNDVPFTEEFKRRMQGVVSSSAQFGLIPESHWQQPSWINEEKASRARDKMGARHVPFGTSVSYRNMCRFYSGFFFRHPLLLPYRYYWRLEPDVEFFCDVEFDPFLFMKGENKKYGFTISLPDDRTTIRTLRRNVREFVDKNPDLISPDNAVPMLLDTRKNGMKEYNRCHFWSNFEIGDFDLWRSEPYMKFFEFLDSRGGFYYERWGDAPVHTFGAALFARKDQIHFFNEIGYQHGAIAHCPEGPAFTRGKCRCSQAASIDRKPLSCLSRYDALFEGDVLV</sequence>
<evidence type="ECO:0000256" key="1">
    <source>
        <dbReference type="ARBA" id="ARBA00007677"/>
    </source>
</evidence>
<dbReference type="PANTHER" id="PTHR31121">
    <property type="entry name" value="ALPHA-1,2 MANNOSYLTRANSFERASE KTR1"/>
    <property type="match status" value="1"/>
</dbReference>
<feature type="region of interest" description="Disordered" evidence="3">
    <location>
        <begin position="274"/>
        <end position="406"/>
    </location>
</feature>
<dbReference type="Proteomes" id="UP000636479">
    <property type="component" value="Unassembled WGS sequence"/>
</dbReference>
<dbReference type="FunFam" id="3.90.550.10:FF:000051">
    <property type="entry name" value="Alpha-1,2-mannosyltransferase (Ktr4)"/>
    <property type="match status" value="1"/>
</dbReference>